<name>A0ABQ0AIA6_9RHOB</name>
<comment type="caution">
    <text evidence="5">The sequence shown here is derived from an EMBL/GenBank/DDBJ whole genome shotgun (WGS) entry which is preliminary data.</text>
</comment>
<dbReference type="Gene3D" id="3.40.47.10">
    <property type="match status" value="1"/>
</dbReference>
<keyword evidence="6" id="KW-1185">Reference proteome</keyword>
<keyword evidence="2 3" id="KW-0808">Transferase</keyword>
<gene>
    <name evidence="5" type="ORF">NBRC116598_10430</name>
</gene>
<accession>A0ABQ0AIA6</accession>
<dbReference type="NCBIfam" id="NF006618">
    <property type="entry name" value="PRK09185.1"/>
    <property type="match status" value="1"/>
</dbReference>
<reference evidence="5 6" key="1">
    <citation type="submission" date="2024-04" db="EMBL/GenBank/DDBJ databases">
        <title>Draft genome sequence of Pseudophaeobacter arcticus NBRC 116598.</title>
        <authorList>
            <person name="Miyakawa T."/>
            <person name="Kusuya Y."/>
            <person name="Miura T."/>
        </authorList>
    </citation>
    <scope>NUCLEOTIDE SEQUENCE [LARGE SCALE GENOMIC DNA]</scope>
    <source>
        <strain evidence="5 6">SU-CL00105</strain>
    </source>
</reference>
<evidence type="ECO:0000256" key="2">
    <source>
        <dbReference type="ARBA" id="ARBA00022679"/>
    </source>
</evidence>
<dbReference type="PANTHER" id="PTHR11712">
    <property type="entry name" value="POLYKETIDE SYNTHASE-RELATED"/>
    <property type="match status" value="1"/>
</dbReference>
<dbReference type="InterPro" id="IPR000794">
    <property type="entry name" value="Beta-ketoacyl_synthase"/>
</dbReference>
<organism evidence="5 6">
    <name type="scientific">Pseudophaeobacter arcticus</name>
    <dbReference type="NCBI Taxonomy" id="385492"/>
    <lineage>
        <taxon>Bacteria</taxon>
        <taxon>Pseudomonadati</taxon>
        <taxon>Pseudomonadota</taxon>
        <taxon>Alphaproteobacteria</taxon>
        <taxon>Rhodobacterales</taxon>
        <taxon>Paracoccaceae</taxon>
        <taxon>Pseudophaeobacter</taxon>
    </lineage>
</organism>
<dbReference type="PROSITE" id="PS00606">
    <property type="entry name" value="KS3_1"/>
    <property type="match status" value="1"/>
</dbReference>
<dbReference type="InterPro" id="IPR020841">
    <property type="entry name" value="PKS_Beta-ketoAc_synthase_dom"/>
</dbReference>
<evidence type="ECO:0000256" key="1">
    <source>
        <dbReference type="ARBA" id="ARBA00008467"/>
    </source>
</evidence>
<dbReference type="Pfam" id="PF02801">
    <property type="entry name" value="Ketoacyl-synt_C"/>
    <property type="match status" value="1"/>
</dbReference>
<dbReference type="PANTHER" id="PTHR11712:SF320">
    <property type="entry name" value="BETA-KETOACYL SYNTHASE"/>
    <property type="match status" value="1"/>
</dbReference>
<protein>
    <submittedName>
        <fullName evidence="5">Beta-ketoacyl-[acyl-carrier-protein] synthase family protein</fullName>
    </submittedName>
</protein>
<comment type="similarity">
    <text evidence="1 3">Belongs to the thiolase-like superfamily. Beta-ketoacyl-ACP synthases family.</text>
</comment>
<dbReference type="SUPFAM" id="SSF53901">
    <property type="entry name" value="Thiolase-like"/>
    <property type="match status" value="2"/>
</dbReference>
<dbReference type="RefSeq" id="WP_353397603.1">
    <property type="nucleotide sequence ID" value="NZ_BAABWU010000002.1"/>
</dbReference>
<dbReference type="InterPro" id="IPR014030">
    <property type="entry name" value="Ketoacyl_synth_N"/>
</dbReference>
<dbReference type="InterPro" id="IPR016039">
    <property type="entry name" value="Thiolase-like"/>
</dbReference>
<dbReference type="Proteomes" id="UP001441944">
    <property type="component" value="Unassembled WGS sequence"/>
</dbReference>
<evidence type="ECO:0000259" key="4">
    <source>
        <dbReference type="PROSITE" id="PS52004"/>
    </source>
</evidence>
<evidence type="ECO:0000256" key="3">
    <source>
        <dbReference type="RuleBase" id="RU003694"/>
    </source>
</evidence>
<feature type="domain" description="Ketosynthase family 3 (KS3)" evidence="4">
    <location>
        <begin position="1"/>
        <end position="396"/>
    </location>
</feature>
<dbReference type="PROSITE" id="PS52004">
    <property type="entry name" value="KS3_2"/>
    <property type="match status" value="1"/>
</dbReference>
<evidence type="ECO:0000313" key="5">
    <source>
        <dbReference type="EMBL" id="GAA6195599.1"/>
    </source>
</evidence>
<dbReference type="InterPro" id="IPR018201">
    <property type="entry name" value="Ketoacyl_synth_AS"/>
</dbReference>
<sequence>MTNLPGANNIGISHSALVSCLGRGRAAHVTALRNGTSGLRAEHHLDLPFSCFLGEVDDLADLRFPVELSAYDNRANRLALAALGSDGFDQAALATREKWGALRCGIVIGTSTAGVEMLERVYRARDDDAPMPKSYSMRHHDSQQAVAAFLQNYLDFQGPSYSISTACSSSAKALVDAYQLIEAGLCDAVLVGGVDSLCLTSLNGFESLELISRSPCKPCDSNRDGLSIGEAAAFLIVERDSKNGIRMSGFGESSDGTNMSTPPEDGAGAATAIRQALQRAGLTAGDIDYVNLHGTATVVNDAAEAQAVSSAIGAQVPASSLKGAIGHTLGAAGAAEAVLCLYALEHGIIPGNPGLEKLDPKALPNVAAQCRNAPLKHVVSNSFGFGGSNCALVLSR</sequence>
<dbReference type="CDD" id="cd00834">
    <property type="entry name" value="KAS_I_II"/>
    <property type="match status" value="1"/>
</dbReference>
<dbReference type="EMBL" id="BAABWU010000002">
    <property type="protein sequence ID" value="GAA6195599.1"/>
    <property type="molecule type" value="Genomic_DNA"/>
</dbReference>
<dbReference type="Pfam" id="PF00109">
    <property type="entry name" value="ketoacyl-synt"/>
    <property type="match status" value="1"/>
</dbReference>
<proteinExistence type="inferred from homology"/>
<evidence type="ECO:0000313" key="6">
    <source>
        <dbReference type="Proteomes" id="UP001441944"/>
    </source>
</evidence>
<dbReference type="InterPro" id="IPR014031">
    <property type="entry name" value="Ketoacyl_synth_C"/>
</dbReference>
<dbReference type="SMART" id="SM00825">
    <property type="entry name" value="PKS_KS"/>
    <property type="match status" value="1"/>
</dbReference>